<reference evidence="1 2" key="1">
    <citation type="submission" date="2021-06" db="EMBL/GenBank/DDBJ databases">
        <title>Caerostris extrusa draft genome.</title>
        <authorList>
            <person name="Kono N."/>
            <person name="Arakawa K."/>
        </authorList>
    </citation>
    <scope>NUCLEOTIDE SEQUENCE [LARGE SCALE GENOMIC DNA]</scope>
</reference>
<organism evidence="1 2">
    <name type="scientific">Caerostris extrusa</name>
    <name type="common">Bark spider</name>
    <name type="synonym">Caerostris bankana</name>
    <dbReference type="NCBI Taxonomy" id="172846"/>
    <lineage>
        <taxon>Eukaryota</taxon>
        <taxon>Metazoa</taxon>
        <taxon>Ecdysozoa</taxon>
        <taxon>Arthropoda</taxon>
        <taxon>Chelicerata</taxon>
        <taxon>Arachnida</taxon>
        <taxon>Araneae</taxon>
        <taxon>Araneomorphae</taxon>
        <taxon>Entelegynae</taxon>
        <taxon>Araneoidea</taxon>
        <taxon>Araneidae</taxon>
        <taxon>Caerostris</taxon>
    </lineage>
</organism>
<dbReference type="Proteomes" id="UP001054945">
    <property type="component" value="Unassembled WGS sequence"/>
</dbReference>
<name>A0AAV4RQJ8_CAEEX</name>
<sequence>MKCSFELEPESIQRTGNSKFILGFTFARLRVSAHIKLLCNATRAIGGVIRRECLVRATFDLTASEQREMTIACLQSALFEKKAVALKPPCPYNLPPTCTLADSCSPIKCSSEFEPESIRFNFARLCPY</sequence>
<accession>A0AAV4RQJ8</accession>
<evidence type="ECO:0000313" key="1">
    <source>
        <dbReference type="EMBL" id="GIY22595.1"/>
    </source>
</evidence>
<dbReference type="AlphaFoldDB" id="A0AAV4RQJ8"/>
<proteinExistence type="predicted"/>
<comment type="caution">
    <text evidence="1">The sequence shown here is derived from an EMBL/GenBank/DDBJ whole genome shotgun (WGS) entry which is preliminary data.</text>
</comment>
<dbReference type="EMBL" id="BPLR01008172">
    <property type="protein sequence ID" value="GIY22595.1"/>
    <property type="molecule type" value="Genomic_DNA"/>
</dbReference>
<keyword evidence="2" id="KW-1185">Reference proteome</keyword>
<gene>
    <name evidence="1" type="ORF">CEXT_10321</name>
</gene>
<protein>
    <submittedName>
        <fullName evidence="1">Uncharacterized protein</fullName>
    </submittedName>
</protein>
<evidence type="ECO:0000313" key="2">
    <source>
        <dbReference type="Proteomes" id="UP001054945"/>
    </source>
</evidence>